<feature type="transmembrane region" description="Helical" evidence="8">
    <location>
        <begin position="89"/>
        <end position="110"/>
    </location>
</feature>
<evidence type="ECO:0000256" key="5">
    <source>
        <dbReference type="ARBA" id="ARBA00022989"/>
    </source>
</evidence>
<feature type="domain" description="CN hydrolase" evidence="9">
    <location>
        <begin position="227"/>
        <end position="473"/>
    </location>
</feature>
<evidence type="ECO:0000313" key="10">
    <source>
        <dbReference type="EMBL" id="AZZ55219.1"/>
    </source>
</evidence>
<dbReference type="GO" id="GO:0042158">
    <property type="term" value="P:lipoprotein biosynthetic process"/>
    <property type="evidence" value="ECO:0007669"/>
    <property type="project" value="UniProtKB-UniRule"/>
</dbReference>
<evidence type="ECO:0000313" key="11">
    <source>
        <dbReference type="Proteomes" id="UP000283946"/>
    </source>
</evidence>
<evidence type="ECO:0000256" key="2">
    <source>
        <dbReference type="ARBA" id="ARBA00022475"/>
    </source>
</evidence>
<feature type="transmembrane region" description="Helical" evidence="8">
    <location>
        <begin position="487"/>
        <end position="504"/>
    </location>
</feature>
<dbReference type="Pfam" id="PF00795">
    <property type="entry name" value="CN_hydrolase"/>
    <property type="match status" value="1"/>
</dbReference>
<dbReference type="GO" id="GO:0005886">
    <property type="term" value="C:plasma membrane"/>
    <property type="evidence" value="ECO:0007669"/>
    <property type="project" value="UniProtKB-SubCell"/>
</dbReference>
<dbReference type="Pfam" id="PF20154">
    <property type="entry name" value="LNT_N"/>
    <property type="match status" value="1"/>
</dbReference>
<dbReference type="CDD" id="cd07571">
    <property type="entry name" value="ALP_N-acyl_transferase"/>
    <property type="match status" value="1"/>
</dbReference>
<feature type="transmembrane region" description="Helical" evidence="8">
    <location>
        <begin position="62"/>
        <end position="83"/>
    </location>
</feature>
<evidence type="ECO:0000256" key="7">
    <source>
        <dbReference type="ARBA" id="ARBA00023315"/>
    </source>
</evidence>
<feature type="transmembrane region" description="Helical" evidence="8">
    <location>
        <begin position="39"/>
        <end position="55"/>
    </location>
</feature>
<proteinExistence type="inferred from homology"/>
<evidence type="ECO:0000259" key="9">
    <source>
        <dbReference type="PROSITE" id="PS50263"/>
    </source>
</evidence>
<organism evidence="10 11">
    <name type="scientific">Rathayibacter iranicus</name>
    <dbReference type="NCBI Taxonomy" id="59737"/>
    <lineage>
        <taxon>Bacteria</taxon>
        <taxon>Bacillati</taxon>
        <taxon>Actinomycetota</taxon>
        <taxon>Actinomycetes</taxon>
        <taxon>Micrococcales</taxon>
        <taxon>Microbacteriaceae</taxon>
        <taxon>Rathayibacter</taxon>
    </lineage>
</organism>
<keyword evidence="3 8" id="KW-0808">Transferase</keyword>
<dbReference type="SUPFAM" id="SSF56317">
    <property type="entry name" value="Carbon-nitrogen hydrolase"/>
    <property type="match status" value="1"/>
</dbReference>
<protein>
    <recommendedName>
        <fullName evidence="8">Apolipoprotein N-acyltransferase</fullName>
        <shortName evidence="8">ALP N-acyltransferase</shortName>
        <ecNumber evidence="8">2.3.1.269</ecNumber>
    </recommendedName>
</protein>
<dbReference type="Proteomes" id="UP000283946">
    <property type="component" value="Chromosome"/>
</dbReference>
<comment type="subcellular location">
    <subcellularLocation>
        <location evidence="1 8">Cell membrane</location>
        <topology evidence="1 8">Multi-pass membrane protein</topology>
    </subcellularLocation>
</comment>
<dbReference type="PANTHER" id="PTHR38686:SF1">
    <property type="entry name" value="APOLIPOPROTEIN N-ACYLTRANSFERASE"/>
    <property type="match status" value="1"/>
</dbReference>
<name>A0AAD1ABL1_9MICO</name>
<keyword evidence="2 8" id="KW-1003">Cell membrane</keyword>
<keyword evidence="6 8" id="KW-0472">Membrane</keyword>
<reference evidence="10 11" key="1">
    <citation type="submission" date="2018-03" db="EMBL/GenBank/DDBJ databases">
        <title>Bacteriophage NCPPB3778 and a type I-E CRISPR drive the evolution of the US Biological Select Agent, Rathayibacter toxicus.</title>
        <authorList>
            <person name="Davis E.W.II."/>
            <person name="Tabima J.F."/>
            <person name="Weisberg A.J."/>
            <person name="Dantas Lopes L."/>
            <person name="Wiseman M.S."/>
            <person name="Wiseman M.S."/>
            <person name="Pupko T."/>
            <person name="Belcher M.S."/>
            <person name="Sechler A.J."/>
            <person name="Tancos M.A."/>
            <person name="Schroeder B.K."/>
            <person name="Murray T.D."/>
            <person name="Luster D.G."/>
            <person name="Schneider W.L."/>
            <person name="Rogers E."/>
            <person name="Andreote F.D."/>
            <person name="Grunwald N.J."/>
            <person name="Putnam M.L."/>
            <person name="Chang J.H."/>
        </authorList>
    </citation>
    <scope>NUCLEOTIDE SEQUENCE [LARGE SCALE GENOMIC DNA]</scope>
    <source>
        <strain evidence="10 11">NCCPB 2253</strain>
    </source>
</reference>
<dbReference type="EC" id="2.3.1.269" evidence="8"/>
<evidence type="ECO:0000256" key="6">
    <source>
        <dbReference type="ARBA" id="ARBA00023136"/>
    </source>
</evidence>
<dbReference type="EMBL" id="CP028130">
    <property type="protein sequence ID" value="AZZ55219.1"/>
    <property type="molecule type" value="Genomic_DNA"/>
</dbReference>
<dbReference type="GO" id="GO:0016410">
    <property type="term" value="F:N-acyltransferase activity"/>
    <property type="evidence" value="ECO:0007669"/>
    <property type="project" value="UniProtKB-UniRule"/>
</dbReference>
<dbReference type="InterPro" id="IPR004563">
    <property type="entry name" value="Apolipo_AcylTrfase"/>
</dbReference>
<gene>
    <name evidence="8 10" type="primary">lnt</name>
    <name evidence="10" type="ORF">C7V51_04435</name>
</gene>
<dbReference type="PROSITE" id="PS50263">
    <property type="entry name" value="CN_HYDROLASE"/>
    <property type="match status" value="1"/>
</dbReference>
<dbReference type="HAMAP" id="MF_01148">
    <property type="entry name" value="Lnt"/>
    <property type="match status" value="1"/>
</dbReference>
<comment type="pathway">
    <text evidence="8">Protein modification; lipoprotein biosynthesis (N-acyl transfer).</text>
</comment>
<keyword evidence="7 8" id="KW-0012">Acyltransferase</keyword>
<evidence type="ECO:0000256" key="8">
    <source>
        <dbReference type="HAMAP-Rule" id="MF_01148"/>
    </source>
</evidence>
<accession>A0AAD1ABL1</accession>
<evidence type="ECO:0000256" key="3">
    <source>
        <dbReference type="ARBA" id="ARBA00022679"/>
    </source>
</evidence>
<feature type="transmembrane region" description="Helical" evidence="8">
    <location>
        <begin position="168"/>
        <end position="189"/>
    </location>
</feature>
<dbReference type="NCBIfam" id="TIGR00546">
    <property type="entry name" value="lnt"/>
    <property type="match status" value="1"/>
</dbReference>
<sequence length="514" mass="54575">MRPLPPPSSGRTVPLWVALPLAAFGGAMLDRGFPDSDVWPLAIVGAATILFALAGRGLWSGALVGLVGGGVFWAMHISWLTLYLGPVPWAALAGLQAIFFSLSAGLMAVVSTRGHRVWTGPLGRMVGIPALLAALWIGRETITNVWPYGGFAWGRLAISQSLSPLAGLAAWIGFAGLGFVVAFLAAVLAQAVRDVSVPASARVSAVAGFAVAALVFPAWPAPTEGTTRIAAVQGDSDAGLFSQSYRGQILEDHTSATLPILNQSVDMVVWPENGVDIDPTKNAQSAAVLDYLSRSMNVPFIVGTITNPSDDVFYNSSLLWKAGEGATQVYDKVHPVPFAEYMPDRAFWRMFAPDLVDLVSRDYSMGTRPNVFDVNGVLAGIAICFDISDDSLTNAMVDEGAQVILGQTNNADFGRTDESVQQLAIARLKAIETGRSVVNISTVGTSAIIGPDGSTIDSLTWFEPGAMVDDVPLASTMTPALEWARNLGWYFFAAGLVGAISFVLRTREPQRHPR</sequence>
<dbReference type="InterPro" id="IPR045378">
    <property type="entry name" value="LNT_N"/>
</dbReference>
<evidence type="ECO:0000256" key="1">
    <source>
        <dbReference type="ARBA" id="ARBA00004651"/>
    </source>
</evidence>
<feature type="transmembrane region" description="Helical" evidence="8">
    <location>
        <begin position="122"/>
        <end position="138"/>
    </location>
</feature>
<feature type="transmembrane region" description="Helical" evidence="8">
    <location>
        <begin position="201"/>
        <end position="219"/>
    </location>
</feature>
<comment type="catalytic activity">
    <reaction evidence="8">
        <text>N-terminal S-1,2-diacyl-sn-glyceryl-L-cysteinyl-[lipoprotein] + a glycerophospholipid = N-acyl-S-1,2-diacyl-sn-glyceryl-L-cysteinyl-[lipoprotein] + a 2-acyl-sn-glycero-3-phospholipid + H(+)</text>
        <dbReference type="Rhea" id="RHEA:48228"/>
        <dbReference type="Rhea" id="RHEA-COMP:14681"/>
        <dbReference type="Rhea" id="RHEA-COMP:14684"/>
        <dbReference type="ChEBI" id="CHEBI:15378"/>
        <dbReference type="ChEBI" id="CHEBI:136912"/>
        <dbReference type="ChEBI" id="CHEBI:140656"/>
        <dbReference type="ChEBI" id="CHEBI:140657"/>
        <dbReference type="ChEBI" id="CHEBI:140660"/>
        <dbReference type="EC" id="2.3.1.269"/>
    </reaction>
</comment>
<dbReference type="InterPro" id="IPR036526">
    <property type="entry name" value="C-N_Hydrolase_sf"/>
</dbReference>
<dbReference type="InterPro" id="IPR003010">
    <property type="entry name" value="C-N_Hydrolase"/>
</dbReference>
<dbReference type="PANTHER" id="PTHR38686">
    <property type="entry name" value="APOLIPOPROTEIN N-ACYLTRANSFERASE"/>
    <property type="match status" value="1"/>
</dbReference>
<comment type="similarity">
    <text evidence="8">Belongs to the CN hydrolase family. Apolipoprotein N-acyltransferase subfamily.</text>
</comment>
<keyword evidence="4 8" id="KW-0812">Transmembrane</keyword>
<dbReference type="KEGG" id="ria:C7V51_04435"/>
<dbReference type="AlphaFoldDB" id="A0AAD1ABL1"/>
<dbReference type="Gene3D" id="3.60.110.10">
    <property type="entry name" value="Carbon-nitrogen hydrolase"/>
    <property type="match status" value="1"/>
</dbReference>
<keyword evidence="5 8" id="KW-1133">Transmembrane helix</keyword>
<comment type="function">
    <text evidence="8">Catalyzes the phospholipid dependent N-acylation of the N-terminal cysteine of apolipoprotein, the last step in lipoprotein maturation.</text>
</comment>
<evidence type="ECO:0000256" key="4">
    <source>
        <dbReference type="ARBA" id="ARBA00022692"/>
    </source>
</evidence>